<evidence type="ECO:0000256" key="1">
    <source>
        <dbReference type="ARBA" id="ARBA00022741"/>
    </source>
</evidence>
<keyword evidence="8" id="KW-1185">Reference proteome</keyword>
<keyword evidence="1" id="KW-0547">Nucleotide-binding</keyword>
<organism evidence="7 8">
    <name type="scientific">Sphingomonas gilva</name>
    <dbReference type="NCBI Taxonomy" id="2305907"/>
    <lineage>
        <taxon>Bacteria</taxon>
        <taxon>Pseudomonadati</taxon>
        <taxon>Pseudomonadota</taxon>
        <taxon>Alphaproteobacteria</taxon>
        <taxon>Sphingomonadales</taxon>
        <taxon>Sphingomonadaceae</taxon>
        <taxon>Sphingomonas</taxon>
    </lineage>
</organism>
<sequence length="232" mass="23863">MVVVVQGEMPGAAMLAARAAMHGGAGYVVLAGRDPHGPGPDALVRRQIADLDELIEDDRIGALLIGPGLGRNGRAWVDAAVASDLPLVLDGDALTLIGRDHTPRQAPTILTPHSGEFVRMFDMDGDKPTQTLAAARKTGATIVHKGAETVIASPTVIATNEQASPWLSTAGTGDVLAGLVAARLAGQGADPFAAACQGVWLHTRIADLAGPAFIADDIIPLIPRAIAECLTN</sequence>
<keyword evidence="5" id="KW-0456">Lyase</keyword>
<dbReference type="Pfam" id="PF01256">
    <property type="entry name" value="Carb_kinase"/>
    <property type="match status" value="1"/>
</dbReference>
<dbReference type="Gene3D" id="3.40.1190.20">
    <property type="match status" value="1"/>
</dbReference>
<dbReference type="Proteomes" id="UP000266693">
    <property type="component" value="Unassembled WGS sequence"/>
</dbReference>
<dbReference type="GO" id="GO:0052856">
    <property type="term" value="F:NAD(P)HX epimerase activity"/>
    <property type="evidence" value="ECO:0007669"/>
    <property type="project" value="TreeGrafter"/>
</dbReference>
<name>A0A396RPW5_9SPHN</name>
<dbReference type="CDD" id="cd01171">
    <property type="entry name" value="YXKO-related"/>
    <property type="match status" value="1"/>
</dbReference>
<dbReference type="GO" id="GO:0110051">
    <property type="term" value="P:metabolite repair"/>
    <property type="evidence" value="ECO:0007669"/>
    <property type="project" value="TreeGrafter"/>
</dbReference>
<evidence type="ECO:0000259" key="6">
    <source>
        <dbReference type="PROSITE" id="PS51383"/>
    </source>
</evidence>
<evidence type="ECO:0000256" key="4">
    <source>
        <dbReference type="ARBA" id="ARBA00023027"/>
    </source>
</evidence>
<feature type="domain" description="YjeF C-terminal" evidence="6">
    <location>
        <begin position="1"/>
        <end position="229"/>
    </location>
</feature>
<gene>
    <name evidence="7" type="ORF">D1610_11930</name>
</gene>
<keyword evidence="4" id="KW-0520">NAD</keyword>
<reference evidence="7 8" key="1">
    <citation type="submission" date="2018-08" db="EMBL/GenBank/DDBJ databases">
        <title>The multiple taxonomic identification of Sphingomonas gilva.</title>
        <authorList>
            <person name="Zhu D."/>
            <person name="Zheng S."/>
        </authorList>
    </citation>
    <scope>NUCLEOTIDE SEQUENCE [LARGE SCALE GENOMIC DNA]</scope>
    <source>
        <strain evidence="7 8">ZDH117</strain>
    </source>
</reference>
<dbReference type="InterPro" id="IPR000631">
    <property type="entry name" value="CARKD"/>
</dbReference>
<evidence type="ECO:0000256" key="5">
    <source>
        <dbReference type="ARBA" id="ARBA00023239"/>
    </source>
</evidence>
<dbReference type="InterPro" id="IPR029056">
    <property type="entry name" value="Ribokinase-like"/>
</dbReference>
<dbReference type="PROSITE" id="PS01050">
    <property type="entry name" value="YJEF_C_2"/>
    <property type="match status" value="1"/>
</dbReference>
<evidence type="ECO:0000313" key="7">
    <source>
        <dbReference type="EMBL" id="RHW17322.1"/>
    </source>
</evidence>
<dbReference type="GO" id="GO:0005524">
    <property type="term" value="F:ATP binding"/>
    <property type="evidence" value="ECO:0007669"/>
    <property type="project" value="UniProtKB-KW"/>
</dbReference>
<dbReference type="OrthoDB" id="9806925at2"/>
<dbReference type="NCBIfam" id="TIGR00196">
    <property type="entry name" value="yjeF_cterm"/>
    <property type="match status" value="1"/>
</dbReference>
<protein>
    <submittedName>
        <fullName evidence="7">NAD(P)H-hydrate dehydratase</fullName>
    </submittedName>
</protein>
<dbReference type="PANTHER" id="PTHR12592">
    <property type="entry name" value="ATP-DEPENDENT (S)-NAD(P)H-HYDRATE DEHYDRATASE FAMILY MEMBER"/>
    <property type="match status" value="1"/>
</dbReference>
<dbReference type="PROSITE" id="PS51383">
    <property type="entry name" value="YJEF_C_3"/>
    <property type="match status" value="1"/>
</dbReference>
<evidence type="ECO:0000256" key="3">
    <source>
        <dbReference type="ARBA" id="ARBA00022857"/>
    </source>
</evidence>
<dbReference type="AlphaFoldDB" id="A0A396RPW5"/>
<dbReference type="GO" id="GO:0052855">
    <property type="term" value="F:ADP-dependent NAD(P)H-hydrate dehydratase activity"/>
    <property type="evidence" value="ECO:0007669"/>
    <property type="project" value="TreeGrafter"/>
</dbReference>
<dbReference type="PANTHER" id="PTHR12592:SF0">
    <property type="entry name" value="ATP-DEPENDENT (S)-NAD(P)H-HYDRATE DEHYDRATASE"/>
    <property type="match status" value="1"/>
</dbReference>
<evidence type="ECO:0000256" key="2">
    <source>
        <dbReference type="ARBA" id="ARBA00022840"/>
    </source>
</evidence>
<keyword evidence="3" id="KW-0521">NADP</keyword>
<dbReference type="SUPFAM" id="SSF53613">
    <property type="entry name" value="Ribokinase-like"/>
    <property type="match status" value="1"/>
</dbReference>
<dbReference type="EMBL" id="QWLV01000005">
    <property type="protein sequence ID" value="RHW17322.1"/>
    <property type="molecule type" value="Genomic_DNA"/>
</dbReference>
<dbReference type="InterPro" id="IPR017953">
    <property type="entry name" value="Carbohydrate_kinase_pred_CS"/>
</dbReference>
<proteinExistence type="predicted"/>
<keyword evidence="2" id="KW-0067">ATP-binding</keyword>
<accession>A0A396RPW5</accession>
<comment type="caution">
    <text evidence="7">The sequence shown here is derived from an EMBL/GenBank/DDBJ whole genome shotgun (WGS) entry which is preliminary data.</text>
</comment>
<evidence type="ECO:0000313" key="8">
    <source>
        <dbReference type="Proteomes" id="UP000266693"/>
    </source>
</evidence>